<organism evidence="6 7">
    <name type="scientific">Paractinoplanes aksuensis</name>
    <dbReference type="NCBI Taxonomy" id="2939490"/>
    <lineage>
        <taxon>Bacteria</taxon>
        <taxon>Bacillati</taxon>
        <taxon>Actinomycetota</taxon>
        <taxon>Actinomycetes</taxon>
        <taxon>Micromonosporales</taxon>
        <taxon>Micromonosporaceae</taxon>
        <taxon>Paractinoplanes</taxon>
    </lineage>
</organism>
<feature type="domain" description="HTH lysR-type" evidence="5">
    <location>
        <begin position="21"/>
        <end position="78"/>
    </location>
</feature>
<dbReference type="Gene3D" id="3.40.190.290">
    <property type="match status" value="1"/>
</dbReference>
<dbReference type="PANTHER" id="PTHR30346:SF29">
    <property type="entry name" value="LYSR SUBSTRATE-BINDING"/>
    <property type="match status" value="1"/>
</dbReference>
<accession>A0ABT1DVI4</accession>
<dbReference type="PRINTS" id="PR00039">
    <property type="entry name" value="HTHLYSR"/>
</dbReference>
<name>A0ABT1DVI4_9ACTN</name>
<dbReference type="PROSITE" id="PS50931">
    <property type="entry name" value="HTH_LYSR"/>
    <property type="match status" value="1"/>
</dbReference>
<dbReference type="InterPro" id="IPR005119">
    <property type="entry name" value="LysR_subst-bd"/>
</dbReference>
<dbReference type="Pfam" id="PF03466">
    <property type="entry name" value="LysR_substrate"/>
    <property type="match status" value="1"/>
</dbReference>
<dbReference type="SUPFAM" id="SSF53850">
    <property type="entry name" value="Periplasmic binding protein-like II"/>
    <property type="match status" value="1"/>
</dbReference>
<dbReference type="EMBL" id="JAMYJR010000032">
    <property type="protein sequence ID" value="MCO8274838.1"/>
    <property type="molecule type" value="Genomic_DNA"/>
</dbReference>
<evidence type="ECO:0000256" key="4">
    <source>
        <dbReference type="ARBA" id="ARBA00023163"/>
    </source>
</evidence>
<keyword evidence="2" id="KW-0805">Transcription regulation</keyword>
<evidence type="ECO:0000259" key="5">
    <source>
        <dbReference type="PROSITE" id="PS50931"/>
    </source>
</evidence>
<dbReference type="RefSeq" id="WP_253240919.1">
    <property type="nucleotide sequence ID" value="NZ_JAMYJR010000032.1"/>
</dbReference>
<sequence>MRRRIIITKDDYYYLQSLLVLELRHFEYFVAVAEERNFTRAAARLHVVQSGVSAVIKAMERELGARLLERTSKRVALTDAGEALLPRARAALDAVRDARDAVDEVRGGLRGTVRVGTLISVDLIDVPALLGAFHREHPHVGLRLHVSPRGSVGLLDWLADGTLDLAFVSAPGRPPTGIRVRPIASRRLELVLPAGHRLAGAAEVRVADLAGEPFVDFPVGFGNRTVVDKAFAAAGVQRHVAIEVTDIATGASFVREGLGVAVLPPFVVPDDRTGLVLRTVAGADLEWPLGLAVSAVRRPSAAARALLTLIDEKVG</sequence>
<evidence type="ECO:0000256" key="1">
    <source>
        <dbReference type="ARBA" id="ARBA00009437"/>
    </source>
</evidence>
<evidence type="ECO:0000256" key="2">
    <source>
        <dbReference type="ARBA" id="ARBA00023015"/>
    </source>
</evidence>
<comment type="similarity">
    <text evidence="1">Belongs to the LysR transcriptional regulatory family.</text>
</comment>
<dbReference type="InterPro" id="IPR036388">
    <property type="entry name" value="WH-like_DNA-bd_sf"/>
</dbReference>
<comment type="caution">
    <text evidence="6">The sequence shown here is derived from an EMBL/GenBank/DDBJ whole genome shotgun (WGS) entry which is preliminary data.</text>
</comment>
<keyword evidence="4" id="KW-0804">Transcription</keyword>
<dbReference type="SUPFAM" id="SSF46785">
    <property type="entry name" value="Winged helix' DNA-binding domain"/>
    <property type="match status" value="1"/>
</dbReference>
<dbReference type="InterPro" id="IPR036390">
    <property type="entry name" value="WH_DNA-bd_sf"/>
</dbReference>
<dbReference type="CDD" id="cd08436">
    <property type="entry name" value="PBP2_LTTR_like_3"/>
    <property type="match status" value="1"/>
</dbReference>
<gene>
    <name evidence="6" type="ORF">M1L60_30005</name>
</gene>
<evidence type="ECO:0000313" key="7">
    <source>
        <dbReference type="Proteomes" id="UP001523369"/>
    </source>
</evidence>
<evidence type="ECO:0000313" key="6">
    <source>
        <dbReference type="EMBL" id="MCO8274838.1"/>
    </source>
</evidence>
<dbReference type="Proteomes" id="UP001523369">
    <property type="component" value="Unassembled WGS sequence"/>
</dbReference>
<keyword evidence="3" id="KW-0238">DNA-binding</keyword>
<dbReference type="InterPro" id="IPR000847">
    <property type="entry name" value="LysR_HTH_N"/>
</dbReference>
<dbReference type="Gene3D" id="1.10.10.10">
    <property type="entry name" value="Winged helix-like DNA-binding domain superfamily/Winged helix DNA-binding domain"/>
    <property type="match status" value="1"/>
</dbReference>
<dbReference type="PANTHER" id="PTHR30346">
    <property type="entry name" value="TRANSCRIPTIONAL DUAL REGULATOR HCAR-RELATED"/>
    <property type="match status" value="1"/>
</dbReference>
<protein>
    <submittedName>
        <fullName evidence="6">LysR family transcriptional regulator</fullName>
    </submittedName>
</protein>
<keyword evidence="7" id="KW-1185">Reference proteome</keyword>
<proteinExistence type="inferred from homology"/>
<dbReference type="Pfam" id="PF00126">
    <property type="entry name" value="HTH_1"/>
    <property type="match status" value="1"/>
</dbReference>
<evidence type="ECO:0000256" key="3">
    <source>
        <dbReference type="ARBA" id="ARBA00023125"/>
    </source>
</evidence>
<reference evidence="6 7" key="1">
    <citation type="submission" date="2022-06" db="EMBL/GenBank/DDBJ databases">
        <title>New Species of the Genus Actinoplanes, ActinopZanes ferrugineus.</title>
        <authorList>
            <person name="Ding P."/>
        </authorList>
    </citation>
    <scope>NUCLEOTIDE SEQUENCE [LARGE SCALE GENOMIC DNA]</scope>
    <source>
        <strain evidence="6 7">TRM88003</strain>
    </source>
</reference>